<evidence type="ECO:0000256" key="1">
    <source>
        <dbReference type="SAM" id="MobiDB-lite"/>
    </source>
</evidence>
<dbReference type="SUPFAM" id="SSF47836">
    <property type="entry name" value="Retroviral matrix proteins"/>
    <property type="match status" value="1"/>
</dbReference>
<evidence type="ECO:0000259" key="2">
    <source>
        <dbReference type="Pfam" id="PF01140"/>
    </source>
</evidence>
<dbReference type="Gene3D" id="1.10.150.180">
    <property type="entry name" value="Gamma-retroviral matrix domain"/>
    <property type="match status" value="1"/>
</dbReference>
<dbReference type="InterPro" id="IPR010999">
    <property type="entry name" value="Retrovr_matrix"/>
</dbReference>
<feature type="region of interest" description="Disordered" evidence="1">
    <location>
        <begin position="112"/>
        <end position="167"/>
    </location>
</feature>
<dbReference type="InterPro" id="IPR000840">
    <property type="entry name" value="G_retro_matrix"/>
</dbReference>
<evidence type="ECO:0000313" key="4">
    <source>
        <dbReference type="Proteomes" id="UP000585614"/>
    </source>
</evidence>
<accession>A0A7J8AV68</accession>
<dbReference type="Proteomes" id="UP000585614">
    <property type="component" value="Unassembled WGS sequence"/>
</dbReference>
<reference evidence="3 4" key="1">
    <citation type="journal article" date="2020" name="Nature">
        <title>Six reference-quality genomes reveal evolution of bat adaptations.</title>
        <authorList>
            <person name="Jebb D."/>
            <person name="Huang Z."/>
            <person name="Pippel M."/>
            <person name="Hughes G.M."/>
            <person name="Lavrichenko K."/>
            <person name="Devanna P."/>
            <person name="Winkler S."/>
            <person name="Jermiin L.S."/>
            <person name="Skirmuntt E.C."/>
            <person name="Katzourakis A."/>
            <person name="Burkitt-Gray L."/>
            <person name="Ray D.A."/>
            <person name="Sullivan K.A.M."/>
            <person name="Roscito J.G."/>
            <person name="Kirilenko B.M."/>
            <person name="Davalos L.M."/>
            <person name="Corthals A.P."/>
            <person name="Power M.L."/>
            <person name="Jones G."/>
            <person name="Ransome R.D."/>
            <person name="Dechmann D.K.N."/>
            <person name="Locatelli A.G."/>
            <person name="Puechmaille S.J."/>
            <person name="Fedrigo O."/>
            <person name="Jarvis E.D."/>
            <person name="Hiller M."/>
            <person name="Vernes S.C."/>
            <person name="Myers E.W."/>
            <person name="Teeling E.C."/>
        </authorList>
    </citation>
    <scope>NUCLEOTIDE SEQUENCE [LARGE SCALE GENOMIC DNA]</scope>
    <source>
        <strain evidence="3">MRhiFer1</strain>
        <tissue evidence="3">Lung</tissue>
    </source>
</reference>
<dbReference type="PANTHER" id="PTHR33166">
    <property type="entry name" value="GAG_P30 DOMAIN-CONTAINING PROTEIN"/>
    <property type="match status" value="1"/>
</dbReference>
<evidence type="ECO:0000313" key="3">
    <source>
        <dbReference type="EMBL" id="KAF6390304.1"/>
    </source>
</evidence>
<dbReference type="EMBL" id="JACAGC010000001">
    <property type="protein sequence ID" value="KAF6390304.1"/>
    <property type="molecule type" value="Genomic_DNA"/>
</dbReference>
<protein>
    <recommendedName>
        <fullName evidence="2">Gamma-retroviral matrix protein domain-containing protein</fullName>
    </recommendedName>
</protein>
<dbReference type="Pfam" id="PF01140">
    <property type="entry name" value="Gag_MA"/>
    <property type="match status" value="1"/>
</dbReference>
<dbReference type="InterPro" id="IPR036946">
    <property type="entry name" value="G_retro_matrix_sf"/>
</dbReference>
<sequence>MGGSHRKPTALDCMLKNFRKGFGGNYRVKMTPGRLCTLCELEWPSFDVRWPSEGTLDLPMIRQVFIVVTGTPGHPDQFPYIDSWLEVARTLPLWVRFCSNSKGQSRVLVAQNPQGRAQKDKTKTIYQGEPNEEPPPPPYASRPMAGTAQPLPDTPLPASASPWSQPN</sequence>
<organism evidence="3 4">
    <name type="scientific">Rhinolophus ferrumequinum</name>
    <name type="common">Greater horseshoe bat</name>
    <dbReference type="NCBI Taxonomy" id="59479"/>
    <lineage>
        <taxon>Eukaryota</taxon>
        <taxon>Metazoa</taxon>
        <taxon>Chordata</taxon>
        <taxon>Craniata</taxon>
        <taxon>Vertebrata</taxon>
        <taxon>Euteleostomi</taxon>
        <taxon>Mammalia</taxon>
        <taxon>Eutheria</taxon>
        <taxon>Laurasiatheria</taxon>
        <taxon>Chiroptera</taxon>
        <taxon>Yinpterochiroptera</taxon>
        <taxon>Rhinolophoidea</taxon>
        <taxon>Rhinolophidae</taxon>
        <taxon>Rhinolophinae</taxon>
        <taxon>Rhinolophus</taxon>
    </lineage>
</organism>
<feature type="domain" description="Gamma-retroviral matrix protein" evidence="2">
    <location>
        <begin position="28"/>
        <end position="102"/>
    </location>
</feature>
<gene>
    <name evidence="3" type="ORF">mRhiFer1_007878</name>
</gene>
<comment type="caution">
    <text evidence="3">The sequence shown here is derived from an EMBL/GenBank/DDBJ whole genome shotgun (WGS) entry which is preliminary data.</text>
</comment>
<dbReference type="InterPro" id="IPR050462">
    <property type="entry name" value="Retroviral_Gag-Pol_poly"/>
</dbReference>
<proteinExistence type="predicted"/>
<name>A0A7J8AV68_RHIFE</name>
<dbReference type="AlphaFoldDB" id="A0A7J8AV68"/>